<reference evidence="1 2" key="1">
    <citation type="submission" date="2016-04" db="EMBL/GenBank/DDBJ databases">
        <title>Genome sequence of Methanobrevibacter curvatus DSM 11111.</title>
        <authorList>
            <person name="Poehlein A."/>
            <person name="Seedorf H."/>
            <person name="Daniel R."/>
        </authorList>
    </citation>
    <scope>NUCLEOTIDE SEQUENCE [LARGE SCALE GENOMIC DNA]</scope>
    <source>
        <strain evidence="1 2">DSM 11111</strain>
    </source>
</reference>
<dbReference type="OrthoDB" id="325082at2157"/>
<gene>
    <name evidence="1" type="ORF">MBCUR_01490</name>
</gene>
<dbReference type="PATRIC" id="fig|49547.3.peg.159"/>
<evidence type="ECO:0000313" key="2">
    <source>
        <dbReference type="Proteomes" id="UP000077245"/>
    </source>
</evidence>
<sequence>MRITLIKEQTAEELIGEMENTYGSLEKLEKKAKITNNRLFYSDLEAWKYYLKHLDESIKETHTVVTNKIALSEFDINILNTIKTKNPESISELSRLLDKNTCTVLAKVKKLSENGFIELKDGKKNRKIPIVSFDEITIAI</sequence>
<dbReference type="RefSeq" id="WP_067088963.1">
    <property type="nucleotide sequence ID" value="NZ_LWMV01000021.1"/>
</dbReference>
<proteinExistence type="predicted"/>
<accession>A0A166DUU7</accession>
<evidence type="ECO:0008006" key="3">
    <source>
        <dbReference type="Google" id="ProtNLM"/>
    </source>
</evidence>
<dbReference type="InterPro" id="IPR036390">
    <property type="entry name" value="WH_DNA-bd_sf"/>
</dbReference>
<dbReference type="InterPro" id="IPR036388">
    <property type="entry name" value="WH-like_DNA-bd_sf"/>
</dbReference>
<comment type="caution">
    <text evidence="1">The sequence shown here is derived from an EMBL/GenBank/DDBJ whole genome shotgun (WGS) entry which is preliminary data.</text>
</comment>
<dbReference type="EMBL" id="LWMV01000021">
    <property type="protein sequence ID" value="KZX15974.1"/>
    <property type="molecule type" value="Genomic_DNA"/>
</dbReference>
<dbReference type="Gene3D" id="1.10.10.10">
    <property type="entry name" value="Winged helix-like DNA-binding domain superfamily/Winged helix DNA-binding domain"/>
    <property type="match status" value="1"/>
</dbReference>
<name>A0A166DUU7_9EURY</name>
<dbReference type="Proteomes" id="UP000077245">
    <property type="component" value="Unassembled WGS sequence"/>
</dbReference>
<dbReference type="Pfam" id="PF25212">
    <property type="entry name" value="HVO_A0114"/>
    <property type="match status" value="1"/>
</dbReference>
<dbReference type="AlphaFoldDB" id="A0A166DUU7"/>
<evidence type="ECO:0000313" key="1">
    <source>
        <dbReference type="EMBL" id="KZX15974.1"/>
    </source>
</evidence>
<dbReference type="STRING" id="49547.MBCUR_01490"/>
<keyword evidence="2" id="KW-1185">Reference proteome</keyword>
<protein>
    <recommendedName>
        <fullName evidence="3">MarR family protein</fullName>
    </recommendedName>
</protein>
<dbReference type="SUPFAM" id="SSF46785">
    <property type="entry name" value="Winged helix' DNA-binding domain"/>
    <property type="match status" value="1"/>
</dbReference>
<organism evidence="1 2">
    <name type="scientific">Methanobrevibacter curvatus</name>
    <dbReference type="NCBI Taxonomy" id="49547"/>
    <lineage>
        <taxon>Archaea</taxon>
        <taxon>Methanobacteriati</taxon>
        <taxon>Methanobacteriota</taxon>
        <taxon>Methanomada group</taxon>
        <taxon>Methanobacteria</taxon>
        <taxon>Methanobacteriales</taxon>
        <taxon>Methanobacteriaceae</taxon>
        <taxon>Methanobrevibacter</taxon>
    </lineage>
</organism>